<dbReference type="EMBL" id="CP157199">
    <property type="protein sequence ID" value="XBG61111.1"/>
    <property type="molecule type" value="Genomic_DNA"/>
</dbReference>
<dbReference type="Gene3D" id="3.40.960.10">
    <property type="entry name" value="VSR Endonuclease"/>
    <property type="match status" value="1"/>
</dbReference>
<dbReference type="RefSeq" id="WP_347923407.1">
    <property type="nucleotide sequence ID" value="NZ_CP157199.1"/>
</dbReference>
<organism evidence="2">
    <name type="scientific">Pontimicrobium sp. SW4</name>
    <dbReference type="NCBI Taxonomy" id="3153519"/>
    <lineage>
        <taxon>Bacteria</taxon>
        <taxon>Pseudomonadati</taxon>
        <taxon>Bacteroidota</taxon>
        <taxon>Flavobacteriia</taxon>
        <taxon>Flavobacteriales</taxon>
        <taxon>Flavobacteriaceae</taxon>
        <taxon>Pontimicrobium</taxon>
    </lineage>
</organism>
<dbReference type="PANTHER" id="PTHR38590">
    <property type="entry name" value="BLL0828 PROTEIN"/>
    <property type="match status" value="1"/>
</dbReference>
<dbReference type="Pfam" id="PF04480">
    <property type="entry name" value="DUF559"/>
    <property type="match status" value="1"/>
</dbReference>
<keyword evidence="2" id="KW-0255">Endonuclease</keyword>
<dbReference type="SUPFAM" id="SSF52980">
    <property type="entry name" value="Restriction endonuclease-like"/>
    <property type="match status" value="1"/>
</dbReference>
<dbReference type="GO" id="GO:0004519">
    <property type="term" value="F:endonuclease activity"/>
    <property type="evidence" value="ECO:0007669"/>
    <property type="project" value="UniProtKB-KW"/>
</dbReference>
<keyword evidence="2" id="KW-0378">Hydrolase</keyword>
<evidence type="ECO:0000313" key="2">
    <source>
        <dbReference type="EMBL" id="XBG61111.1"/>
    </source>
</evidence>
<dbReference type="InterPro" id="IPR047216">
    <property type="entry name" value="Endonuclease_DUF559_bact"/>
</dbReference>
<name>A0AAU7BSQ9_9FLAO</name>
<protein>
    <submittedName>
        <fullName evidence="2">Endonuclease domain-containing protein</fullName>
    </submittedName>
</protein>
<feature type="domain" description="DUF559" evidence="1">
    <location>
        <begin position="10"/>
        <end position="115"/>
    </location>
</feature>
<sequence>MSEIHNQKHLEERRKELRKNLTPAEATLWKSLQRKQLKGRKFRRQHSIQNFIVDFYCASERLIVELDGAVHLDFAQQNYDLERTDILENLGLKVIRFENRLIFENLSEVLEEIICHFKTTSSSE</sequence>
<gene>
    <name evidence="2" type="ORF">ABGB03_14760</name>
</gene>
<keyword evidence="2" id="KW-0540">Nuclease</keyword>
<reference evidence="2" key="1">
    <citation type="submission" date="2024-05" db="EMBL/GenBank/DDBJ databases">
        <title>Pontimicrobium maritimus sp. nov., isolated form sea water.</title>
        <authorList>
            <person name="Muhammad N."/>
            <person name="Vuong T.Q."/>
            <person name="Han H.L."/>
            <person name="Kim S.-G."/>
        </authorList>
    </citation>
    <scope>NUCLEOTIDE SEQUENCE</scope>
    <source>
        <strain evidence="2">SW4</strain>
    </source>
</reference>
<dbReference type="InterPro" id="IPR011335">
    <property type="entry name" value="Restrct_endonuc-II-like"/>
</dbReference>
<dbReference type="PANTHER" id="PTHR38590:SF1">
    <property type="entry name" value="BLL0828 PROTEIN"/>
    <property type="match status" value="1"/>
</dbReference>
<dbReference type="CDD" id="cd01038">
    <property type="entry name" value="Endonuclease_DUF559"/>
    <property type="match status" value="1"/>
</dbReference>
<accession>A0AAU7BSQ9</accession>
<dbReference type="InterPro" id="IPR007569">
    <property type="entry name" value="DUF559"/>
</dbReference>
<dbReference type="AlphaFoldDB" id="A0AAU7BSQ9"/>
<evidence type="ECO:0000259" key="1">
    <source>
        <dbReference type="Pfam" id="PF04480"/>
    </source>
</evidence>
<proteinExistence type="predicted"/>